<evidence type="ECO:0000256" key="3">
    <source>
        <dbReference type="ARBA" id="ARBA00022630"/>
    </source>
</evidence>
<feature type="domain" description="ERV/ALR sulfhydryl oxidase" evidence="7">
    <location>
        <begin position="1"/>
        <end position="99"/>
    </location>
</feature>
<organism evidence="8">
    <name type="scientific">viral metagenome</name>
    <dbReference type="NCBI Taxonomy" id="1070528"/>
    <lineage>
        <taxon>unclassified sequences</taxon>
        <taxon>metagenomes</taxon>
        <taxon>organismal metagenomes</taxon>
    </lineage>
</organism>
<evidence type="ECO:0000259" key="7">
    <source>
        <dbReference type="PROSITE" id="PS51324"/>
    </source>
</evidence>
<dbReference type="AlphaFoldDB" id="A0A6C0H697"/>
<evidence type="ECO:0000256" key="1">
    <source>
        <dbReference type="ARBA" id="ARBA00001974"/>
    </source>
</evidence>
<proteinExistence type="predicted"/>
<comment type="cofactor">
    <cofactor evidence="1">
        <name>FAD</name>
        <dbReference type="ChEBI" id="CHEBI:57692"/>
    </cofactor>
</comment>
<dbReference type="EC" id="1.8.3.2" evidence="2"/>
<evidence type="ECO:0000256" key="4">
    <source>
        <dbReference type="ARBA" id="ARBA00022827"/>
    </source>
</evidence>
<evidence type="ECO:0000256" key="2">
    <source>
        <dbReference type="ARBA" id="ARBA00012512"/>
    </source>
</evidence>
<name>A0A6C0H697_9ZZZZ</name>
<keyword evidence="5" id="KW-0560">Oxidoreductase</keyword>
<protein>
    <recommendedName>
        <fullName evidence="2">thiol oxidase</fullName>
        <ecNumber evidence="2">1.8.3.2</ecNumber>
    </recommendedName>
</protein>
<evidence type="ECO:0000256" key="6">
    <source>
        <dbReference type="ARBA" id="ARBA00023157"/>
    </source>
</evidence>
<dbReference type="InterPro" id="IPR036774">
    <property type="entry name" value="ERV/ALR_sulphydryl_oxid_sf"/>
</dbReference>
<keyword evidence="4" id="KW-0274">FAD</keyword>
<evidence type="ECO:0000256" key="5">
    <source>
        <dbReference type="ARBA" id="ARBA00023002"/>
    </source>
</evidence>
<keyword evidence="6" id="KW-1015">Disulfide bond</keyword>
<keyword evidence="3" id="KW-0285">Flavoprotein</keyword>
<dbReference type="EMBL" id="MN739888">
    <property type="protein sequence ID" value="QHT76078.1"/>
    <property type="molecule type" value="Genomic_DNA"/>
</dbReference>
<evidence type="ECO:0000313" key="8">
    <source>
        <dbReference type="EMBL" id="QHT76078.1"/>
    </source>
</evidence>
<dbReference type="InterPro" id="IPR017905">
    <property type="entry name" value="ERV/ALR_sulphydryl_oxidase"/>
</dbReference>
<accession>A0A6C0H697</accession>
<dbReference type="Gene3D" id="1.20.120.310">
    <property type="entry name" value="ERV/ALR sulfhydryl oxidase domain"/>
    <property type="match status" value="1"/>
</dbReference>
<reference evidence="8" key="1">
    <citation type="journal article" date="2020" name="Nature">
        <title>Giant virus diversity and host interactions through global metagenomics.</title>
        <authorList>
            <person name="Schulz F."/>
            <person name="Roux S."/>
            <person name="Paez-Espino D."/>
            <person name="Jungbluth S."/>
            <person name="Walsh D.A."/>
            <person name="Denef V.J."/>
            <person name="McMahon K.D."/>
            <person name="Konstantinidis K.T."/>
            <person name="Eloe-Fadrosh E.A."/>
            <person name="Kyrpides N.C."/>
            <person name="Woyke T."/>
        </authorList>
    </citation>
    <scope>NUCLEOTIDE SEQUENCE</scope>
    <source>
        <strain evidence="8">GVMAG-M-3300023179-71</strain>
    </source>
</reference>
<dbReference type="PROSITE" id="PS51324">
    <property type="entry name" value="ERV_ALR"/>
    <property type="match status" value="1"/>
</dbReference>
<dbReference type="Pfam" id="PF04777">
    <property type="entry name" value="Evr1_Alr"/>
    <property type="match status" value="1"/>
</dbReference>
<dbReference type="SUPFAM" id="SSF69000">
    <property type="entry name" value="FAD-dependent thiol oxidase"/>
    <property type="match status" value="1"/>
</dbReference>
<dbReference type="GO" id="GO:0016972">
    <property type="term" value="F:thiol oxidase activity"/>
    <property type="evidence" value="ECO:0007669"/>
    <property type="project" value="UniProtKB-EC"/>
</dbReference>
<sequence length="170" mass="19972">MTTDKWGPVTWILIHVLAQRVHPSSLHELFNLIKSLVSNLPCPLCSDDSKKFLSKINTLGIKEPMHLQDIYFLFHNIVNKKKNKPIFEKNKLNNYNNIYIIPVYKHFIKVYNSNGNIKLLQDNFQRDIVKKNLNTYIRKYISLFIIPKINSSELKDKPSENENSENQDSK</sequence>